<dbReference type="GO" id="GO:0009252">
    <property type="term" value="P:peptidoglycan biosynthetic process"/>
    <property type="evidence" value="ECO:0007669"/>
    <property type="project" value="UniProtKB-UniRule"/>
</dbReference>
<gene>
    <name evidence="7" type="primary">murE</name>
    <name evidence="12" type="ORF">SAMN05428642_103177</name>
</gene>
<feature type="binding site" evidence="7">
    <location>
        <begin position="403"/>
        <end position="406"/>
    </location>
    <ligand>
        <name>meso-2,6-diaminopimelate</name>
        <dbReference type="ChEBI" id="CHEBI:57791"/>
    </ligand>
</feature>
<organism evidence="12 13">
    <name type="scientific">Flaviramulus basaltis</name>
    <dbReference type="NCBI Taxonomy" id="369401"/>
    <lineage>
        <taxon>Bacteria</taxon>
        <taxon>Pseudomonadati</taxon>
        <taxon>Bacteroidota</taxon>
        <taxon>Flavobacteriia</taxon>
        <taxon>Flavobacteriales</taxon>
        <taxon>Flavobacteriaceae</taxon>
        <taxon>Flaviramulus</taxon>
    </lineage>
</organism>
<dbReference type="PANTHER" id="PTHR23135:SF4">
    <property type="entry name" value="UDP-N-ACETYLMURAMOYL-L-ALANYL-D-GLUTAMATE--2,6-DIAMINOPIMELATE LIGASE MURE HOMOLOG, CHLOROPLASTIC"/>
    <property type="match status" value="1"/>
</dbReference>
<dbReference type="STRING" id="369401.SAMN05428642_103177"/>
<evidence type="ECO:0000256" key="3">
    <source>
        <dbReference type="ARBA" id="ARBA00022960"/>
    </source>
</evidence>
<comment type="caution">
    <text evidence="7">Lacks conserved residue(s) required for the propagation of feature annotation.</text>
</comment>
<dbReference type="EMBL" id="FPKV01000003">
    <property type="protein sequence ID" value="SFZ93514.1"/>
    <property type="molecule type" value="Genomic_DNA"/>
</dbReference>
<feature type="binding site" evidence="7">
    <location>
        <begin position="154"/>
        <end position="155"/>
    </location>
    <ligand>
        <name>UDP-N-acetyl-alpha-D-muramoyl-L-alanyl-D-glutamate</name>
        <dbReference type="ChEBI" id="CHEBI:83900"/>
    </ligand>
</feature>
<dbReference type="Pfam" id="PF01225">
    <property type="entry name" value="Mur_ligase"/>
    <property type="match status" value="1"/>
</dbReference>
<dbReference type="GO" id="GO:0008765">
    <property type="term" value="F:UDP-N-acetylmuramoylalanyl-D-glutamate-2,6-diaminopimelate ligase activity"/>
    <property type="evidence" value="ECO:0007669"/>
    <property type="project" value="UniProtKB-UniRule"/>
</dbReference>
<keyword evidence="2 7" id="KW-0132">Cell division</keyword>
<accession>A0A1K2IMN4</accession>
<comment type="subcellular location">
    <subcellularLocation>
        <location evidence="7 8">Cytoplasm</location>
    </subcellularLocation>
</comment>
<comment type="cofactor">
    <cofactor evidence="7">
        <name>Mg(2+)</name>
        <dbReference type="ChEBI" id="CHEBI:18420"/>
    </cofactor>
</comment>
<dbReference type="InterPro" id="IPR005761">
    <property type="entry name" value="UDP-N-AcMur-Glu-dNH2Pim_ligase"/>
</dbReference>
<dbReference type="NCBIfam" id="TIGR01085">
    <property type="entry name" value="murE"/>
    <property type="match status" value="1"/>
</dbReference>
<dbReference type="GO" id="GO:0000287">
    <property type="term" value="F:magnesium ion binding"/>
    <property type="evidence" value="ECO:0007669"/>
    <property type="project" value="UniProtKB-UniRule"/>
</dbReference>
<feature type="binding site" evidence="7">
    <location>
        <position position="187"/>
    </location>
    <ligand>
        <name>UDP-N-acetyl-alpha-D-muramoyl-L-alanyl-D-glutamate</name>
        <dbReference type="ChEBI" id="CHEBI:83900"/>
    </ligand>
</feature>
<protein>
    <recommendedName>
        <fullName evidence="7">UDP-N-acetylmuramoyl-L-alanyl-D-glutamate--2,6-diaminopimelate ligase</fullName>
        <ecNumber evidence="7">6.3.2.13</ecNumber>
    </recommendedName>
    <alternativeName>
        <fullName evidence="7">Meso-A2pm-adding enzyme</fullName>
    </alternativeName>
    <alternativeName>
        <fullName evidence="7">Meso-diaminopimelate-adding enzyme</fullName>
    </alternativeName>
    <alternativeName>
        <fullName evidence="7">UDP-MurNAc-L-Ala-D-Glu:meso-diaminopimelate ligase</fullName>
    </alternativeName>
    <alternativeName>
        <fullName evidence="7">UDP-MurNAc-tripeptide synthetase</fullName>
    </alternativeName>
    <alternativeName>
        <fullName evidence="7">UDP-N-acetylmuramyl-tripeptide synthetase</fullName>
    </alternativeName>
</protein>
<keyword evidence="4 7" id="KW-0573">Peptidoglycan synthesis</keyword>
<dbReference type="InterPro" id="IPR035911">
    <property type="entry name" value="MurE/MurF_N"/>
</dbReference>
<evidence type="ECO:0000256" key="8">
    <source>
        <dbReference type="RuleBase" id="RU004135"/>
    </source>
</evidence>
<comment type="PTM">
    <text evidence="7">Carboxylation is probably crucial for Mg(2+) binding and, consequently, for the gamma-phosphate positioning of ATP.</text>
</comment>
<dbReference type="GO" id="GO:0005524">
    <property type="term" value="F:ATP binding"/>
    <property type="evidence" value="ECO:0007669"/>
    <property type="project" value="UniProtKB-UniRule"/>
</dbReference>
<comment type="function">
    <text evidence="7">Catalyzes the addition of meso-diaminopimelic acid to the nucleotide precursor UDP-N-acetylmuramoyl-L-alanyl-D-glutamate (UMAG) in the biosynthesis of bacterial cell-wall peptidoglycan.</text>
</comment>
<dbReference type="NCBIfam" id="NF001126">
    <property type="entry name" value="PRK00139.1-4"/>
    <property type="match status" value="1"/>
</dbReference>
<keyword evidence="7 12" id="KW-0436">Ligase</keyword>
<dbReference type="SUPFAM" id="SSF53244">
    <property type="entry name" value="MurD-like peptide ligases, peptide-binding domain"/>
    <property type="match status" value="1"/>
</dbReference>
<name>A0A1K2IMN4_9FLAO</name>
<evidence type="ECO:0000259" key="10">
    <source>
        <dbReference type="Pfam" id="PF02875"/>
    </source>
</evidence>
<dbReference type="GO" id="GO:0005737">
    <property type="term" value="C:cytoplasm"/>
    <property type="evidence" value="ECO:0007669"/>
    <property type="project" value="UniProtKB-SubCell"/>
</dbReference>
<evidence type="ECO:0000256" key="7">
    <source>
        <dbReference type="HAMAP-Rule" id="MF_00208"/>
    </source>
</evidence>
<keyword evidence="7" id="KW-0547">Nucleotide-binding</keyword>
<evidence type="ECO:0000256" key="2">
    <source>
        <dbReference type="ARBA" id="ARBA00022618"/>
    </source>
</evidence>
<evidence type="ECO:0000256" key="5">
    <source>
        <dbReference type="ARBA" id="ARBA00023306"/>
    </source>
</evidence>
<feature type="binding site" evidence="7">
    <location>
        <position position="181"/>
    </location>
    <ligand>
        <name>UDP-N-acetyl-alpha-D-muramoyl-L-alanyl-D-glutamate</name>
        <dbReference type="ChEBI" id="CHEBI:83900"/>
    </ligand>
</feature>
<evidence type="ECO:0000313" key="13">
    <source>
        <dbReference type="Proteomes" id="UP000182544"/>
    </source>
</evidence>
<dbReference type="GO" id="GO:0071555">
    <property type="term" value="P:cell wall organization"/>
    <property type="evidence" value="ECO:0007669"/>
    <property type="project" value="UniProtKB-KW"/>
</dbReference>
<dbReference type="Gene3D" id="3.40.1190.10">
    <property type="entry name" value="Mur-like, catalytic domain"/>
    <property type="match status" value="1"/>
</dbReference>
<proteinExistence type="inferred from homology"/>
<dbReference type="UniPathway" id="UPA00219"/>
<keyword evidence="13" id="KW-1185">Reference proteome</keyword>
<dbReference type="Pfam" id="PF02875">
    <property type="entry name" value="Mur_ligase_C"/>
    <property type="match status" value="1"/>
</dbReference>
<dbReference type="InterPro" id="IPR004101">
    <property type="entry name" value="Mur_ligase_C"/>
</dbReference>
<keyword evidence="6 7" id="KW-0961">Cell wall biogenesis/degradation</keyword>
<reference evidence="12 13" key="1">
    <citation type="submission" date="2016-10" db="EMBL/GenBank/DDBJ databases">
        <authorList>
            <person name="de Groot N.N."/>
        </authorList>
    </citation>
    <scope>NUCLEOTIDE SEQUENCE [LARGE SCALE GENOMIC DNA]</scope>
    <source>
        <strain evidence="12 13">DSM 18180</strain>
    </source>
</reference>
<sequence length="487" mass="54331">MIGLKDILYKVTINAVVGSTSVGVNAIDFDSRKIKKGDLFVAIKGTVSDGHKFIDVAINNGASSVVCETLPDNLVEEITYIEVDDSSKALAIIASNYYNTPSENLRLVGVTGTNGKTTVASLLYQLFKKAGYKVGLLSTVKIMVDNIEYKATHTTPDSLTINRYLNEMNAVGVEFCFMEVSSHGIHQHRTEGLHFEGGIFTNLSHDHLDYHSTFAEYRDVKKKFFDELSPKAFALVNIDDKNGLVMLQNTRARKYTYALKQYADYKSQILENQFGGLLLKVNNSEVWTRLIGNFNAYNVLAIYATAELLGLEKVEVLRLISDLESVSGRFQYIISNEKITAIVDYAHTPDALKNVLETINSIRTKNEELITVVGCGGDRDKTKRPKMGHIATALSTKVIFTSDNPRSEDPEAILKDIEKGVEPQNYKKALTISDRKQAIKAACQMAQPNDIILIAGKGHETYQEIKGERFDFDDYKIVQEVLNQLQK</sequence>
<dbReference type="InterPro" id="IPR000713">
    <property type="entry name" value="Mur_ligase_N"/>
</dbReference>
<keyword evidence="7" id="KW-0067">ATP-binding</keyword>
<dbReference type="InterPro" id="IPR036615">
    <property type="entry name" value="Mur_ligase_C_dom_sf"/>
</dbReference>
<keyword evidence="7" id="KW-0963">Cytoplasm</keyword>
<feature type="binding site" evidence="7">
    <location>
        <position position="460"/>
    </location>
    <ligand>
        <name>meso-2,6-diaminopimelate</name>
        <dbReference type="ChEBI" id="CHEBI:57791"/>
    </ligand>
</feature>
<feature type="binding site" evidence="7">
    <location>
        <begin position="112"/>
        <end position="118"/>
    </location>
    <ligand>
        <name>ATP</name>
        <dbReference type="ChEBI" id="CHEBI:30616"/>
    </ligand>
</feature>
<feature type="short sequence motif" description="Meso-diaminopimelate recognition motif" evidence="7">
    <location>
        <begin position="403"/>
        <end position="406"/>
    </location>
</feature>
<keyword evidence="5 7" id="KW-0131">Cell cycle</keyword>
<dbReference type="GO" id="GO:0051301">
    <property type="term" value="P:cell division"/>
    <property type="evidence" value="ECO:0007669"/>
    <property type="project" value="UniProtKB-KW"/>
</dbReference>
<dbReference type="Pfam" id="PF08245">
    <property type="entry name" value="Mur_ligase_M"/>
    <property type="match status" value="1"/>
</dbReference>
<dbReference type="AlphaFoldDB" id="A0A1K2IMN4"/>
<comment type="pathway">
    <text evidence="7 8">Cell wall biogenesis; peptidoglycan biosynthesis.</text>
</comment>
<evidence type="ECO:0000256" key="6">
    <source>
        <dbReference type="ARBA" id="ARBA00023316"/>
    </source>
</evidence>
<evidence type="ECO:0000256" key="1">
    <source>
        <dbReference type="ARBA" id="ARBA00005898"/>
    </source>
</evidence>
<dbReference type="SUPFAM" id="SSF53623">
    <property type="entry name" value="MurD-like peptide ligases, catalytic domain"/>
    <property type="match status" value="1"/>
</dbReference>
<feature type="binding site" evidence="7">
    <location>
        <position position="379"/>
    </location>
    <ligand>
        <name>meso-2,6-diaminopimelate</name>
        <dbReference type="ChEBI" id="CHEBI:57791"/>
    </ligand>
</feature>
<feature type="binding site" evidence="7">
    <location>
        <position position="456"/>
    </location>
    <ligand>
        <name>meso-2,6-diaminopimelate</name>
        <dbReference type="ChEBI" id="CHEBI:57791"/>
    </ligand>
</feature>
<dbReference type="InterPro" id="IPR036565">
    <property type="entry name" value="Mur-like_cat_sf"/>
</dbReference>
<comment type="catalytic activity">
    <reaction evidence="7">
        <text>UDP-N-acetyl-alpha-D-muramoyl-L-alanyl-D-glutamate + meso-2,6-diaminopimelate + ATP = UDP-N-acetyl-alpha-D-muramoyl-L-alanyl-gamma-D-glutamyl-meso-2,6-diaminopimelate + ADP + phosphate + H(+)</text>
        <dbReference type="Rhea" id="RHEA:23676"/>
        <dbReference type="ChEBI" id="CHEBI:15378"/>
        <dbReference type="ChEBI" id="CHEBI:30616"/>
        <dbReference type="ChEBI" id="CHEBI:43474"/>
        <dbReference type="ChEBI" id="CHEBI:57791"/>
        <dbReference type="ChEBI" id="CHEBI:83900"/>
        <dbReference type="ChEBI" id="CHEBI:83905"/>
        <dbReference type="ChEBI" id="CHEBI:456216"/>
        <dbReference type="EC" id="6.3.2.13"/>
    </reaction>
</comment>
<dbReference type="PANTHER" id="PTHR23135">
    <property type="entry name" value="MUR LIGASE FAMILY MEMBER"/>
    <property type="match status" value="1"/>
</dbReference>
<evidence type="ECO:0000313" key="12">
    <source>
        <dbReference type="EMBL" id="SFZ93514.1"/>
    </source>
</evidence>
<dbReference type="Proteomes" id="UP000182544">
    <property type="component" value="Unassembled WGS sequence"/>
</dbReference>
<dbReference type="Gene3D" id="3.90.190.20">
    <property type="entry name" value="Mur ligase, C-terminal domain"/>
    <property type="match status" value="1"/>
</dbReference>
<keyword evidence="3 7" id="KW-0133">Cell shape</keyword>
<evidence type="ECO:0000259" key="11">
    <source>
        <dbReference type="Pfam" id="PF08245"/>
    </source>
</evidence>
<feature type="domain" description="Mur ligase N-terminal catalytic" evidence="9">
    <location>
        <begin position="25"/>
        <end position="98"/>
    </location>
</feature>
<dbReference type="OrthoDB" id="9800958at2"/>
<dbReference type="SUPFAM" id="SSF63418">
    <property type="entry name" value="MurE/MurF N-terminal domain"/>
    <property type="match status" value="1"/>
</dbReference>
<feature type="modified residue" description="N6-carboxylysine" evidence="7">
    <location>
        <position position="221"/>
    </location>
</feature>
<feature type="domain" description="Mur ligase central" evidence="11">
    <location>
        <begin position="110"/>
        <end position="305"/>
    </location>
</feature>
<feature type="binding site" evidence="7">
    <location>
        <position position="31"/>
    </location>
    <ligand>
        <name>UDP-N-acetyl-alpha-D-muramoyl-L-alanyl-D-glutamate</name>
        <dbReference type="ChEBI" id="CHEBI:83900"/>
    </ligand>
</feature>
<comment type="similarity">
    <text evidence="1 7">Belongs to the MurCDEF family. MurE subfamily.</text>
</comment>
<dbReference type="InterPro" id="IPR013221">
    <property type="entry name" value="Mur_ligase_cen"/>
</dbReference>
<dbReference type="HAMAP" id="MF_00208">
    <property type="entry name" value="MurE"/>
    <property type="match status" value="1"/>
</dbReference>
<feature type="binding site" evidence="7">
    <location>
        <position position="189"/>
    </location>
    <ligand>
        <name>UDP-N-acetyl-alpha-D-muramoyl-L-alanyl-D-glutamate</name>
        <dbReference type="ChEBI" id="CHEBI:83900"/>
    </ligand>
</feature>
<evidence type="ECO:0000256" key="4">
    <source>
        <dbReference type="ARBA" id="ARBA00022984"/>
    </source>
</evidence>
<evidence type="ECO:0000259" key="9">
    <source>
        <dbReference type="Pfam" id="PF01225"/>
    </source>
</evidence>
<dbReference type="Gene3D" id="3.40.1390.10">
    <property type="entry name" value="MurE/MurF, N-terminal domain"/>
    <property type="match status" value="1"/>
</dbReference>
<dbReference type="RefSeq" id="WP_072402816.1">
    <property type="nucleotide sequence ID" value="NZ_FPKV01000003.1"/>
</dbReference>
<dbReference type="GO" id="GO:0008360">
    <property type="term" value="P:regulation of cell shape"/>
    <property type="evidence" value="ECO:0007669"/>
    <property type="project" value="UniProtKB-KW"/>
</dbReference>
<dbReference type="EC" id="6.3.2.13" evidence="7"/>
<feature type="domain" description="Mur ligase C-terminal" evidence="10">
    <location>
        <begin position="328"/>
        <end position="458"/>
    </location>
</feature>
<keyword evidence="7" id="KW-0460">Magnesium</keyword>